<feature type="region of interest" description="Disordered" evidence="1">
    <location>
        <begin position="1"/>
        <end position="29"/>
    </location>
</feature>
<protein>
    <submittedName>
        <fullName evidence="3">Uncharacterized protein LOC112459993</fullName>
    </submittedName>
</protein>
<evidence type="ECO:0000313" key="2">
    <source>
        <dbReference type="Proteomes" id="UP000504618"/>
    </source>
</evidence>
<accession>A0A6J1QCX9</accession>
<reference evidence="3" key="1">
    <citation type="submission" date="2025-08" db="UniProtKB">
        <authorList>
            <consortium name="RefSeq"/>
        </authorList>
    </citation>
    <scope>IDENTIFICATION</scope>
    <source>
        <tissue evidence="3">Whole body</tissue>
    </source>
</reference>
<keyword evidence="2" id="KW-1185">Reference proteome</keyword>
<organism evidence="2 3">
    <name type="scientific">Temnothorax curvispinosus</name>
    <dbReference type="NCBI Taxonomy" id="300111"/>
    <lineage>
        <taxon>Eukaryota</taxon>
        <taxon>Metazoa</taxon>
        <taxon>Ecdysozoa</taxon>
        <taxon>Arthropoda</taxon>
        <taxon>Hexapoda</taxon>
        <taxon>Insecta</taxon>
        <taxon>Pterygota</taxon>
        <taxon>Neoptera</taxon>
        <taxon>Endopterygota</taxon>
        <taxon>Hymenoptera</taxon>
        <taxon>Apocrita</taxon>
        <taxon>Aculeata</taxon>
        <taxon>Formicoidea</taxon>
        <taxon>Formicidae</taxon>
        <taxon>Myrmicinae</taxon>
        <taxon>Temnothorax</taxon>
    </lineage>
</organism>
<dbReference type="Proteomes" id="UP000504618">
    <property type="component" value="Unplaced"/>
</dbReference>
<sequence>MDGSKVGRGVEQRESSAVAGGNESEGGSRLSARALSISSALHADFFLFPVLPPSSPPRLSFHGTQAFSSHRTNLDGPVPTLFTGYVTARPSCPHQESYMSSVFRFVCGNYAGYIEPHTAAQMRDPKV</sequence>
<dbReference type="AlphaFoldDB" id="A0A6J1QCX9"/>
<proteinExistence type="predicted"/>
<evidence type="ECO:0000256" key="1">
    <source>
        <dbReference type="SAM" id="MobiDB-lite"/>
    </source>
</evidence>
<evidence type="ECO:0000313" key="3">
    <source>
        <dbReference type="RefSeq" id="XP_024880164.1"/>
    </source>
</evidence>
<dbReference type="RefSeq" id="XP_024880164.1">
    <property type="nucleotide sequence ID" value="XM_025024396.1"/>
</dbReference>
<dbReference type="GeneID" id="112459993"/>
<name>A0A6J1QCX9_9HYME</name>
<gene>
    <name evidence="3" type="primary">LOC112459993</name>
</gene>